<keyword evidence="1" id="KW-0472">Membrane</keyword>
<keyword evidence="1" id="KW-1133">Transmembrane helix</keyword>
<proteinExistence type="predicted"/>
<evidence type="ECO:0000256" key="1">
    <source>
        <dbReference type="SAM" id="Phobius"/>
    </source>
</evidence>
<dbReference type="AlphaFoldDB" id="A0A8H6I7P5"/>
<dbReference type="EMBL" id="JACGCI010000012">
    <property type="protein sequence ID" value="KAF6760423.1"/>
    <property type="molecule type" value="Genomic_DNA"/>
</dbReference>
<reference evidence="2 3" key="1">
    <citation type="submission" date="2020-07" db="EMBL/GenBank/DDBJ databases">
        <title>Comparative genomics of pyrophilous fungi reveals a link between fire events and developmental genes.</title>
        <authorList>
            <consortium name="DOE Joint Genome Institute"/>
            <person name="Steindorff A.S."/>
            <person name="Carver A."/>
            <person name="Calhoun S."/>
            <person name="Stillman K."/>
            <person name="Liu H."/>
            <person name="Lipzen A."/>
            <person name="Pangilinan J."/>
            <person name="Labutti K."/>
            <person name="Bruns T.D."/>
            <person name="Grigoriev I.V."/>
        </authorList>
    </citation>
    <scope>NUCLEOTIDE SEQUENCE [LARGE SCALE GENOMIC DNA]</scope>
    <source>
        <strain evidence="2 3">CBS 144469</strain>
    </source>
</reference>
<name>A0A8H6I7P5_9AGAR</name>
<evidence type="ECO:0000313" key="3">
    <source>
        <dbReference type="Proteomes" id="UP000521943"/>
    </source>
</evidence>
<evidence type="ECO:0000313" key="2">
    <source>
        <dbReference type="EMBL" id="KAF6760423.1"/>
    </source>
</evidence>
<sequence>MPSDAFTGVVLMSMVGHTLACLCAMRAVYWLRLSAIGRQALLFVSGALEALRRSTWDYLLEENFACNRSYTCYVVRTLPFDRSRWPATWKPIMGRLTVEMHPEGGSN</sequence>
<dbReference type="Proteomes" id="UP000521943">
    <property type="component" value="Unassembled WGS sequence"/>
</dbReference>
<accession>A0A8H6I7P5</accession>
<protein>
    <submittedName>
        <fullName evidence="2">Uncharacterized protein</fullName>
    </submittedName>
</protein>
<keyword evidence="3" id="KW-1185">Reference proteome</keyword>
<organism evidence="2 3">
    <name type="scientific">Ephemerocybe angulata</name>
    <dbReference type="NCBI Taxonomy" id="980116"/>
    <lineage>
        <taxon>Eukaryota</taxon>
        <taxon>Fungi</taxon>
        <taxon>Dikarya</taxon>
        <taxon>Basidiomycota</taxon>
        <taxon>Agaricomycotina</taxon>
        <taxon>Agaricomycetes</taxon>
        <taxon>Agaricomycetidae</taxon>
        <taxon>Agaricales</taxon>
        <taxon>Agaricineae</taxon>
        <taxon>Psathyrellaceae</taxon>
        <taxon>Ephemerocybe</taxon>
    </lineage>
</organism>
<feature type="transmembrane region" description="Helical" evidence="1">
    <location>
        <begin position="6"/>
        <end position="29"/>
    </location>
</feature>
<keyword evidence="1" id="KW-0812">Transmembrane</keyword>
<gene>
    <name evidence="2" type="ORF">DFP72DRAFT_72313</name>
</gene>
<comment type="caution">
    <text evidence="2">The sequence shown here is derived from an EMBL/GenBank/DDBJ whole genome shotgun (WGS) entry which is preliminary data.</text>
</comment>